<sequence length="650" mass="71681">MMEAGYMYLDRDSTGSSGRLIERSQTGPARNNETDRSRRSGSQRLLPQNTAAGQEVVLAPTRLFHGASSTQASSTRSKSVYSQDDTRGSSIRSKSLYSQNDKSQAEGVASDLIDSGYHHQRNESLHVQWTQNDVTRMAGEIYDESIPAVYLSLLGFWICENNANYEMAKAHIRELSLDQGYSVNRINNVYLRELLVITQSARPPKAQEKIAGKAAPVVEFEPHADENSFDVIYFAKLEVLPSSLRKKPESAVKEDQTARPLPSPIGKYPPNTPDRPHPLSLKSRQSGKISATPNRSVSTPLMNRKRRGTMHIPQQSVAFEEVTRELSRLTTATTASSRNSTDTDDVFGITDKDFNRRSDPFDLMNALLALEGKEPVPDDEDLDYHHDGYELASSDASSRVERDTPYNPRTTSLQGPISKPLILNSAPTVKVPRSPTRYVYSAAPPSPAPAVAAPDPPKRSLRGKPKLRQLTSRWAQTMLFGRRPNLSTGDFYRPNLFPGPGRAQHALIEEDGEDDSSPAPAILSSPAMAQIRADFPIPLVSNPVSTLPMLVAAATSPSTNPVGLAEQIRTVLEATRARGNTLALENWKGMSCFEQAWRQGNEDLLISIFGSQDTQLEPEDVASVEAVAKECRANGEHWVVEVLMEEADIF</sequence>
<keyword evidence="3" id="KW-1185">Reference proteome</keyword>
<proteinExistence type="predicted"/>
<feature type="compositionally biased region" description="Low complexity" evidence="1">
    <location>
        <begin position="67"/>
        <end position="79"/>
    </location>
</feature>
<feature type="region of interest" description="Disordered" evidence="1">
    <location>
        <begin position="330"/>
        <end position="355"/>
    </location>
</feature>
<feature type="compositionally biased region" description="Polar residues" evidence="1">
    <location>
        <begin position="40"/>
        <end position="52"/>
    </location>
</feature>
<evidence type="ECO:0000313" key="2">
    <source>
        <dbReference type="EMBL" id="QRD02737.1"/>
    </source>
</evidence>
<dbReference type="Proteomes" id="UP000663193">
    <property type="component" value="Chromosome 14"/>
</dbReference>
<organism evidence="2 3">
    <name type="scientific">Phaeosphaeria nodorum (strain SN15 / ATCC MYA-4574 / FGSC 10173)</name>
    <name type="common">Glume blotch fungus</name>
    <name type="synonym">Parastagonospora nodorum</name>
    <dbReference type="NCBI Taxonomy" id="321614"/>
    <lineage>
        <taxon>Eukaryota</taxon>
        <taxon>Fungi</taxon>
        <taxon>Dikarya</taxon>
        <taxon>Ascomycota</taxon>
        <taxon>Pezizomycotina</taxon>
        <taxon>Dothideomycetes</taxon>
        <taxon>Pleosporomycetidae</taxon>
        <taxon>Pleosporales</taxon>
        <taxon>Pleosporineae</taxon>
        <taxon>Phaeosphaeriaceae</taxon>
        <taxon>Parastagonospora</taxon>
    </lineage>
</organism>
<feature type="compositionally biased region" description="Polar residues" evidence="1">
    <location>
        <begin position="80"/>
        <end position="102"/>
    </location>
</feature>
<protein>
    <submittedName>
        <fullName evidence="2">Uncharacterized protein</fullName>
    </submittedName>
</protein>
<evidence type="ECO:0000313" key="3">
    <source>
        <dbReference type="Proteomes" id="UP000663193"/>
    </source>
</evidence>
<feature type="region of interest" description="Disordered" evidence="1">
    <location>
        <begin position="1"/>
        <end position="52"/>
    </location>
</feature>
<feature type="compositionally biased region" description="Polar residues" evidence="1">
    <location>
        <begin position="282"/>
        <end position="300"/>
    </location>
</feature>
<feature type="region of interest" description="Disordered" evidence="1">
    <location>
        <begin position="375"/>
        <end position="419"/>
    </location>
</feature>
<dbReference type="AlphaFoldDB" id="A0A7U2I7C9"/>
<reference evidence="3" key="1">
    <citation type="journal article" date="2021" name="BMC Genomics">
        <title>Chromosome-level genome assembly and manually-curated proteome of model necrotroph Parastagonospora nodorum Sn15 reveals a genome-wide trove of candidate effector homologs, and redundancy of virulence-related functions within an accessory chromosome.</title>
        <authorList>
            <person name="Bertazzoni S."/>
            <person name="Jones D.A.B."/>
            <person name="Phan H.T."/>
            <person name="Tan K.-C."/>
            <person name="Hane J.K."/>
        </authorList>
    </citation>
    <scope>NUCLEOTIDE SEQUENCE [LARGE SCALE GENOMIC DNA]</scope>
    <source>
        <strain evidence="3">SN15 / ATCC MYA-4574 / FGSC 10173)</strain>
    </source>
</reference>
<gene>
    <name evidence="2" type="ORF">JI435_114700</name>
</gene>
<feature type="region of interest" description="Disordered" evidence="1">
    <location>
        <begin position="67"/>
        <end position="102"/>
    </location>
</feature>
<dbReference type="VEuPathDB" id="FungiDB:JI435_114700"/>
<name>A0A7U2I7C9_PHANO</name>
<feature type="compositionally biased region" description="Basic and acidic residues" evidence="1">
    <location>
        <begin position="246"/>
        <end position="257"/>
    </location>
</feature>
<feature type="region of interest" description="Disordered" evidence="1">
    <location>
        <begin position="245"/>
        <end position="300"/>
    </location>
</feature>
<feature type="compositionally biased region" description="Low complexity" evidence="1">
    <location>
        <begin position="330"/>
        <end position="340"/>
    </location>
</feature>
<dbReference type="OrthoDB" id="3678410at2759"/>
<dbReference type="EMBL" id="CP069036">
    <property type="protein sequence ID" value="QRD02737.1"/>
    <property type="molecule type" value="Genomic_DNA"/>
</dbReference>
<feature type="region of interest" description="Disordered" evidence="1">
    <location>
        <begin position="440"/>
        <end position="463"/>
    </location>
</feature>
<accession>A0A7U2I7C9</accession>
<evidence type="ECO:0000256" key="1">
    <source>
        <dbReference type="SAM" id="MobiDB-lite"/>
    </source>
</evidence>